<dbReference type="PANTHER" id="PTHR46850:SF1">
    <property type="entry name" value="CHROMODOMAIN-HELICASE-DNA-BINDING PROTEIN 9"/>
    <property type="match status" value="1"/>
</dbReference>
<comment type="caution">
    <text evidence="2">The sequence shown here is derived from an EMBL/GenBank/DDBJ whole genome shotgun (WGS) entry which is preliminary data.</text>
</comment>
<proteinExistence type="predicted"/>
<dbReference type="Proteomes" id="UP000327468">
    <property type="component" value="Chromosome 25"/>
</dbReference>
<dbReference type="InterPro" id="IPR051493">
    <property type="entry name" value="CHD"/>
</dbReference>
<keyword evidence="3" id="KW-1185">Reference proteome</keyword>
<dbReference type="PANTHER" id="PTHR46850">
    <property type="entry name" value="CHROMODOMAIN-HELICASE-DNA-BINDING PROTEIN 9"/>
    <property type="match status" value="1"/>
</dbReference>
<evidence type="ECO:0008006" key="4">
    <source>
        <dbReference type="Google" id="ProtNLM"/>
    </source>
</evidence>
<evidence type="ECO:0000313" key="2">
    <source>
        <dbReference type="EMBL" id="KAB5525862.1"/>
    </source>
</evidence>
<reference evidence="2 3" key="1">
    <citation type="submission" date="2019-06" db="EMBL/GenBank/DDBJ databases">
        <title>A chromosome-scale genome assembly of the striped catfish, Pangasianodon hypophthalmus.</title>
        <authorList>
            <person name="Wen M."/>
            <person name="Zahm M."/>
            <person name="Roques C."/>
            <person name="Cabau C."/>
            <person name="Klopp C."/>
            <person name="Donnadieu C."/>
            <person name="Jouanno E."/>
            <person name="Avarre J.-C."/>
            <person name="Campet M."/>
            <person name="Ha T.T.T."/>
            <person name="Dugue R."/>
            <person name="Lampietro C."/>
            <person name="Louis A."/>
            <person name="Herpin A."/>
            <person name="Echchiki A."/>
            <person name="Berthelot C."/>
            <person name="Parey E."/>
            <person name="Roest-Crollius H."/>
            <person name="Braasch I."/>
            <person name="Postlethwait J."/>
            <person name="Bobe J."/>
            <person name="Montfort J."/>
            <person name="Bouchez O."/>
            <person name="Begum T."/>
            <person name="Schartl M."/>
            <person name="Guiguen Y."/>
        </authorList>
    </citation>
    <scope>NUCLEOTIDE SEQUENCE [LARGE SCALE GENOMIC DNA]</scope>
    <source>
        <strain evidence="2 3">Indonesia</strain>
        <tissue evidence="2">Blood</tissue>
    </source>
</reference>
<evidence type="ECO:0000256" key="1">
    <source>
        <dbReference type="SAM" id="MobiDB-lite"/>
    </source>
</evidence>
<organism evidence="2 3">
    <name type="scientific">Pangasianodon hypophthalmus</name>
    <name type="common">Striped catfish</name>
    <name type="synonym">Helicophagus hypophthalmus</name>
    <dbReference type="NCBI Taxonomy" id="310915"/>
    <lineage>
        <taxon>Eukaryota</taxon>
        <taxon>Metazoa</taxon>
        <taxon>Chordata</taxon>
        <taxon>Craniata</taxon>
        <taxon>Vertebrata</taxon>
        <taxon>Euteleostomi</taxon>
        <taxon>Actinopterygii</taxon>
        <taxon>Neopterygii</taxon>
        <taxon>Teleostei</taxon>
        <taxon>Ostariophysi</taxon>
        <taxon>Siluriformes</taxon>
        <taxon>Pangasiidae</taxon>
        <taxon>Pangasianodon</taxon>
    </lineage>
</organism>
<protein>
    <recommendedName>
        <fullName evidence="4">Chromodomain helicase DNA binding protein 9</fullName>
    </recommendedName>
</protein>
<evidence type="ECO:0000313" key="3">
    <source>
        <dbReference type="Proteomes" id="UP000327468"/>
    </source>
</evidence>
<feature type="region of interest" description="Disordered" evidence="1">
    <location>
        <begin position="163"/>
        <end position="210"/>
    </location>
</feature>
<sequence>MDYFGDPNIFEDCFPSGHVSLVDELDLGSGFDSLQLNAVDAEKNPGMVAGSMPSANQHGVDYHQQMGQFDGMKVQTSMAQSFPTQGGDGSVGGVFINEQSHFQDPTMNQAPQTNGLYPNNSPIWGERRANAYHHQRLQHQQIQQHQQQQRHKQHLRQLHFQEQFQHRQGQQRHQHQFNQQHSHLQQGQQVLSQHQLSAQHQLPHQQINPQTIHRHTKSYPDHTTFYYQGNVASHQGHHSTINSEGSPFHPGVDPQSKSYLDVPMIATTSQQQSGFEMAQTVQGFPGVPDTEDNNLGYHVQSSPAAYTLSSCSANMASSYPSSQYSFPGQPPPVVTSSQPHSTIPPGSEIGTRNSSCLFMADPIMEQQQKGSQIQVPGSHPQACPFRNLQPSKPVQHAYGASEMFSEGLASFSTANGPFSHEIENNHSVSGSGFQGLVEVSLLDHQHGGIGALGEGHNILEEELLPELEAFVQEETSSWNNTRHDEELQGRAVNDSEGEEDVDFKDSLTLRYKAQVRSFILIFILYFYA</sequence>
<dbReference type="EMBL" id="VFJC01000026">
    <property type="protein sequence ID" value="KAB5525862.1"/>
    <property type="molecule type" value="Genomic_DNA"/>
</dbReference>
<feature type="region of interest" description="Disordered" evidence="1">
    <location>
        <begin position="322"/>
        <end position="351"/>
    </location>
</feature>
<gene>
    <name evidence="2" type="ORF">PHYPO_G00145090</name>
</gene>
<accession>A0A5N5K3Q0</accession>
<feature type="region of interest" description="Disordered" evidence="1">
    <location>
        <begin position="476"/>
        <end position="496"/>
    </location>
</feature>
<dbReference type="AlphaFoldDB" id="A0A5N5K3Q0"/>
<name>A0A5N5K3Q0_PANHP</name>
<feature type="compositionally biased region" description="Low complexity" evidence="1">
    <location>
        <begin position="176"/>
        <end position="206"/>
    </location>
</feature>